<proteinExistence type="predicted"/>
<gene>
    <name evidence="2" type="ORF">QE382_004178</name>
</gene>
<feature type="transmembrane region" description="Helical" evidence="1">
    <location>
        <begin position="6"/>
        <end position="26"/>
    </location>
</feature>
<accession>A0ABU0UBI9</accession>
<sequence length="51" mass="6336">MLFLFIQMFLFLKYFLFFCIENLYYFNVPIMKTAKIQKTYTNYKLSFPLAK</sequence>
<name>A0ABU0UBI9_9SPHI</name>
<keyword evidence="1" id="KW-0472">Membrane</keyword>
<evidence type="ECO:0000313" key="3">
    <source>
        <dbReference type="Proteomes" id="UP001244640"/>
    </source>
</evidence>
<organism evidence="2 3">
    <name type="scientific">Sphingobacterium zeae</name>
    <dbReference type="NCBI Taxonomy" id="1776859"/>
    <lineage>
        <taxon>Bacteria</taxon>
        <taxon>Pseudomonadati</taxon>
        <taxon>Bacteroidota</taxon>
        <taxon>Sphingobacteriia</taxon>
        <taxon>Sphingobacteriales</taxon>
        <taxon>Sphingobacteriaceae</taxon>
        <taxon>Sphingobacterium</taxon>
    </lineage>
</organism>
<keyword evidence="1" id="KW-0812">Transmembrane</keyword>
<keyword evidence="3" id="KW-1185">Reference proteome</keyword>
<dbReference type="Proteomes" id="UP001244640">
    <property type="component" value="Unassembled WGS sequence"/>
</dbReference>
<evidence type="ECO:0000256" key="1">
    <source>
        <dbReference type="SAM" id="Phobius"/>
    </source>
</evidence>
<comment type="caution">
    <text evidence="2">The sequence shown here is derived from an EMBL/GenBank/DDBJ whole genome shotgun (WGS) entry which is preliminary data.</text>
</comment>
<evidence type="ECO:0000313" key="2">
    <source>
        <dbReference type="EMBL" id="MDQ1152194.1"/>
    </source>
</evidence>
<dbReference type="EMBL" id="JAUTBA010000001">
    <property type="protein sequence ID" value="MDQ1152194.1"/>
    <property type="molecule type" value="Genomic_DNA"/>
</dbReference>
<reference evidence="2 3" key="1">
    <citation type="submission" date="2023-07" db="EMBL/GenBank/DDBJ databases">
        <title>Functional and genomic diversity of the sorghum phyllosphere microbiome.</title>
        <authorList>
            <person name="Shade A."/>
        </authorList>
    </citation>
    <scope>NUCLEOTIDE SEQUENCE [LARGE SCALE GENOMIC DNA]</scope>
    <source>
        <strain evidence="2 3">SORGH_AS_0892</strain>
    </source>
</reference>
<protein>
    <submittedName>
        <fullName evidence="2">Uncharacterized protein</fullName>
    </submittedName>
</protein>
<keyword evidence="1" id="KW-1133">Transmembrane helix</keyword>